<accession>C5L8U1</accession>
<dbReference type="GeneID" id="9056826"/>
<organism evidence="3">
    <name type="scientific">Perkinsus marinus (strain ATCC 50983 / TXsc)</name>
    <dbReference type="NCBI Taxonomy" id="423536"/>
    <lineage>
        <taxon>Eukaryota</taxon>
        <taxon>Sar</taxon>
        <taxon>Alveolata</taxon>
        <taxon>Perkinsozoa</taxon>
        <taxon>Perkinsea</taxon>
        <taxon>Perkinsida</taxon>
        <taxon>Perkinsidae</taxon>
        <taxon>Perkinsus</taxon>
    </lineage>
</organism>
<feature type="region of interest" description="Disordered" evidence="1">
    <location>
        <begin position="101"/>
        <end position="140"/>
    </location>
</feature>
<dbReference type="RefSeq" id="XP_002774983.1">
    <property type="nucleotide sequence ID" value="XM_002774937.1"/>
</dbReference>
<dbReference type="AlphaFoldDB" id="C5L8U1"/>
<name>C5L8U1_PERM5</name>
<gene>
    <name evidence="2" type="ORF">Pmar_PMAR002168</name>
</gene>
<keyword evidence="3" id="KW-1185">Reference proteome</keyword>
<protein>
    <submittedName>
        <fullName evidence="2">Uncharacterized protein</fullName>
    </submittedName>
</protein>
<evidence type="ECO:0000256" key="1">
    <source>
        <dbReference type="SAM" id="MobiDB-lite"/>
    </source>
</evidence>
<feature type="region of interest" description="Disordered" evidence="1">
    <location>
        <begin position="22"/>
        <end position="49"/>
    </location>
</feature>
<reference evidence="2 3" key="1">
    <citation type="submission" date="2008-07" db="EMBL/GenBank/DDBJ databases">
        <authorList>
            <person name="El-Sayed N."/>
            <person name="Caler E."/>
            <person name="Inman J."/>
            <person name="Amedeo P."/>
            <person name="Hass B."/>
            <person name="Wortman J."/>
        </authorList>
    </citation>
    <scope>NUCLEOTIDE SEQUENCE [LARGE SCALE GENOMIC DNA]</scope>
    <source>
        <strain evidence="3">ATCC 50983 / TXsc</strain>
    </source>
</reference>
<proteinExistence type="predicted"/>
<dbReference type="InParanoid" id="C5L8U1"/>
<evidence type="ECO:0000313" key="3">
    <source>
        <dbReference type="Proteomes" id="UP000007800"/>
    </source>
</evidence>
<sequence length="140" mass="16293">MHGRELKLKRLEEIESKRKRTFEETVEELRSAQSKAPVTPAPAEGEEAVLSKREQFRLKIVSPSVRELVEAAHERARLPRSHRKLVRDYGRSDKRYVRRLQRSGTGTVSAVASCESTFTESKRSSPPDDRRRLQQRPKQW</sequence>
<evidence type="ECO:0000313" key="2">
    <source>
        <dbReference type="EMBL" id="EER06799.1"/>
    </source>
</evidence>
<dbReference type="EMBL" id="GG680339">
    <property type="protein sequence ID" value="EER06799.1"/>
    <property type="molecule type" value="Genomic_DNA"/>
</dbReference>
<dbReference type="Proteomes" id="UP000007800">
    <property type="component" value="Unassembled WGS sequence"/>
</dbReference>
<feature type="compositionally biased region" description="Basic and acidic residues" evidence="1">
    <location>
        <begin position="120"/>
        <end position="132"/>
    </location>
</feature>
<feature type="compositionally biased region" description="Polar residues" evidence="1">
    <location>
        <begin position="102"/>
        <end position="119"/>
    </location>
</feature>